<dbReference type="InterPro" id="IPR036013">
    <property type="entry name" value="Band_7/SPFH_dom_sf"/>
</dbReference>
<dbReference type="PANTHER" id="PTHR42911:SF1">
    <property type="entry name" value="MODULATOR OF FTSH PROTEASE HFLC"/>
    <property type="match status" value="1"/>
</dbReference>
<dbReference type="InterPro" id="IPR001107">
    <property type="entry name" value="Band_7"/>
</dbReference>
<dbReference type="SMART" id="SM00244">
    <property type="entry name" value="PHB"/>
    <property type="match status" value="1"/>
</dbReference>
<evidence type="ECO:0000256" key="1">
    <source>
        <dbReference type="ARBA" id="ARBA00004167"/>
    </source>
</evidence>
<dbReference type="InterPro" id="IPR010200">
    <property type="entry name" value="HflC"/>
</dbReference>
<sequence>MSSSRLPAILIALAVLLLIVYSSVFVVNAREQAIVLRFGQIRAVKTEPGLYFKLPFAFMDADRVQYIQDQALRFDLDNIRVQVSGGKFYEVDAFVVYRITDARKFRETVSGDRDAAESRLRTRLDASLRRVYGLRGFEAALSNERASMMTEVRDDLHRDAESLGLNIEDVRIRRTDLTQEVSQQTFDRMKAERLAEAELIRARGNEEGQRRRAIADRQVVEIVADAQKDSEILRGQGEAERNRIFADASSRDPSFYEFYRSMAAYRASLASGGKTLVLPPNQSEFFKYFESSTGWPSAPGTPAPAAPSTTKPAN</sequence>
<proteinExistence type="inferred from homology"/>
<feature type="domain" description="Band 7" evidence="8">
    <location>
        <begin position="22"/>
        <end position="189"/>
    </location>
</feature>
<feature type="region of interest" description="Disordered" evidence="7">
    <location>
        <begin position="291"/>
        <end position="314"/>
    </location>
</feature>
<evidence type="ECO:0000256" key="3">
    <source>
        <dbReference type="ARBA" id="ARBA00022692"/>
    </source>
</evidence>
<comment type="function">
    <text evidence="6">HflC and HflK could regulate a protease.</text>
</comment>
<dbReference type="CDD" id="cd03405">
    <property type="entry name" value="SPFH_HflC"/>
    <property type="match status" value="1"/>
</dbReference>
<keyword evidence="3" id="KW-0812">Transmembrane</keyword>
<gene>
    <name evidence="9" type="ORF">PY649_01750</name>
</gene>
<dbReference type="Proteomes" id="UP001172645">
    <property type="component" value="Unassembled WGS sequence"/>
</dbReference>
<comment type="similarity">
    <text evidence="2 6">Belongs to the band 7/mec-2 family. HflC subfamily.</text>
</comment>
<dbReference type="Gene3D" id="3.30.479.30">
    <property type="entry name" value="Band 7 domain"/>
    <property type="match status" value="1"/>
</dbReference>
<reference evidence="9" key="1">
    <citation type="submission" date="2023-06" db="EMBL/GenBank/DDBJ databases">
        <title>Phylogenetic Diversity of Rhizobium strains.</title>
        <authorList>
            <person name="Moura F.T."/>
            <person name="Helene L.C.F."/>
            <person name="Hungria M."/>
        </authorList>
    </citation>
    <scope>NUCLEOTIDE SEQUENCE</scope>
    <source>
        <strain evidence="9">CCGE526</strain>
    </source>
</reference>
<dbReference type="EMBL" id="JARFYM010000001">
    <property type="protein sequence ID" value="MDL2397604.1"/>
    <property type="molecule type" value="Genomic_DNA"/>
</dbReference>
<comment type="caution">
    <text evidence="9">The sequence shown here is derived from an EMBL/GenBank/DDBJ whole genome shotgun (WGS) entry which is preliminary data.</text>
</comment>
<organism evidence="9 10">
    <name type="scientific">Rhizobium mayense</name>
    <dbReference type="NCBI Taxonomy" id="1312184"/>
    <lineage>
        <taxon>Bacteria</taxon>
        <taxon>Pseudomonadati</taxon>
        <taxon>Pseudomonadota</taxon>
        <taxon>Alphaproteobacteria</taxon>
        <taxon>Hyphomicrobiales</taxon>
        <taxon>Rhizobiaceae</taxon>
        <taxon>Rhizobium/Agrobacterium group</taxon>
        <taxon>Rhizobium</taxon>
    </lineage>
</organism>
<keyword evidence="10" id="KW-1185">Reference proteome</keyword>
<evidence type="ECO:0000256" key="7">
    <source>
        <dbReference type="SAM" id="MobiDB-lite"/>
    </source>
</evidence>
<dbReference type="RefSeq" id="WP_285866361.1">
    <property type="nucleotide sequence ID" value="NZ_JARFYM010000001.1"/>
</dbReference>
<evidence type="ECO:0000256" key="5">
    <source>
        <dbReference type="ARBA" id="ARBA00023136"/>
    </source>
</evidence>
<dbReference type="Pfam" id="PF01145">
    <property type="entry name" value="Band_7"/>
    <property type="match status" value="1"/>
</dbReference>
<keyword evidence="9" id="KW-0645">Protease</keyword>
<keyword evidence="9" id="KW-0378">Hydrolase</keyword>
<evidence type="ECO:0000256" key="2">
    <source>
        <dbReference type="ARBA" id="ARBA00007862"/>
    </source>
</evidence>
<comment type="subcellular location">
    <subcellularLocation>
        <location evidence="1">Membrane</location>
        <topology evidence="1">Single-pass membrane protein</topology>
    </subcellularLocation>
</comment>
<dbReference type="PIRSF" id="PIRSF005651">
    <property type="entry name" value="HflC"/>
    <property type="match status" value="1"/>
</dbReference>
<evidence type="ECO:0000313" key="10">
    <source>
        <dbReference type="Proteomes" id="UP001172645"/>
    </source>
</evidence>
<keyword evidence="5" id="KW-0472">Membrane</keyword>
<name>A0ABT7JML8_9HYPH</name>
<evidence type="ECO:0000256" key="4">
    <source>
        <dbReference type="ARBA" id="ARBA00022989"/>
    </source>
</evidence>
<evidence type="ECO:0000256" key="6">
    <source>
        <dbReference type="PIRNR" id="PIRNR005651"/>
    </source>
</evidence>
<dbReference type="SUPFAM" id="SSF117892">
    <property type="entry name" value="Band 7/SPFH domain"/>
    <property type="match status" value="1"/>
</dbReference>
<dbReference type="GO" id="GO:0008233">
    <property type="term" value="F:peptidase activity"/>
    <property type="evidence" value="ECO:0007669"/>
    <property type="project" value="UniProtKB-KW"/>
</dbReference>
<dbReference type="PANTHER" id="PTHR42911">
    <property type="entry name" value="MODULATOR OF FTSH PROTEASE HFLC"/>
    <property type="match status" value="1"/>
</dbReference>
<accession>A0ABT7JML8</accession>
<evidence type="ECO:0000259" key="8">
    <source>
        <dbReference type="SMART" id="SM00244"/>
    </source>
</evidence>
<evidence type="ECO:0000313" key="9">
    <source>
        <dbReference type="EMBL" id="MDL2397604.1"/>
    </source>
</evidence>
<dbReference type="GO" id="GO:0006508">
    <property type="term" value="P:proteolysis"/>
    <property type="evidence" value="ECO:0007669"/>
    <property type="project" value="UniProtKB-KW"/>
</dbReference>
<protein>
    <recommendedName>
        <fullName evidence="6">Protein HflC</fullName>
    </recommendedName>
</protein>
<keyword evidence="4" id="KW-1133">Transmembrane helix</keyword>